<evidence type="ECO:0000313" key="3">
    <source>
        <dbReference type="Proteomes" id="UP000063699"/>
    </source>
</evidence>
<feature type="compositionally biased region" description="Gly residues" evidence="1">
    <location>
        <begin position="85"/>
        <end position="94"/>
    </location>
</feature>
<feature type="region of interest" description="Disordered" evidence="1">
    <location>
        <begin position="1"/>
        <end position="47"/>
    </location>
</feature>
<proteinExistence type="predicted"/>
<gene>
    <name evidence="2" type="ORF">AOZ06_40065</name>
</gene>
<reference evidence="2 3" key="1">
    <citation type="submission" date="2015-07" db="EMBL/GenBank/DDBJ databases">
        <title>Genome sequencing of Kibdelosporangium phytohabitans.</title>
        <authorList>
            <person name="Qin S."/>
            <person name="Xing K."/>
        </authorList>
    </citation>
    <scope>NUCLEOTIDE SEQUENCE [LARGE SCALE GENOMIC DNA]</scope>
    <source>
        <strain evidence="2 3">KLBMP1111</strain>
    </source>
</reference>
<evidence type="ECO:0000256" key="1">
    <source>
        <dbReference type="SAM" id="MobiDB-lite"/>
    </source>
</evidence>
<name>A0A0N7F4S4_9PSEU</name>
<protein>
    <submittedName>
        <fullName evidence="2">Uncharacterized protein</fullName>
    </submittedName>
</protein>
<feature type="region of interest" description="Disordered" evidence="1">
    <location>
        <begin position="75"/>
        <end position="94"/>
    </location>
</feature>
<accession>A0A0N7F4S4</accession>
<dbReference type="EMBL" id="CP012752">
    <property type="protein sequence ID" value="ALG12239.1"/>
    <property type="molecule type" value="Genomic_DNA"/>
</dbReference>
<dbReference type="Proteomes" id="UP000063699">
    <property type="component" value="Chromosome"/>
</dbReference>
<dbReference type="KEGG" id="kphy:AOZ06_40065"/>
<sequence>MALSGDEDPVGALSAEGADPAFGEGVHPRGLRCGEHDLDANGGEDRVEGGTGLRVAVANQVSESVPGVLQITGETAGHLSHPQPGGVGGAGGAGGIGNSGTVNGDAGADNITATGGKGGNGGAGGNGGTGCAGPGGARGLGGALGAGGVGNSGGINGGTGVNVINIVLGANGIVGANGVAGVNNGGVCSC</sequence>
<dbReference type="AlphaFoldDB" id="A0A0N7F4S4"/>
<evidence type="ECO:0000313" key="2">
    <source>
        <dbReference type="EMBL" id="ALG12239.1"/>
    </source>
</evidence>
<keyword evidence="3" id="KW-1185">Reference proteome</keyword>
<organism evidence="2 3">
    <name type="scientific">Kibdelosporangium phytohabitans</name>
    <dbReference type="NCBI Taxonomy" id="860235"/>
    <lineage>
        <taxon>Bacteria</taxon>
        <taxon>Bacillati</taxon>
        <taxon>Actinomycetota</taxon>
        <taxon>Actinomycetes</taxon>
        <taxon>Pseudonocardiales</taxon>
        <taxon>Pseudonocardiaceae</taxon>
        <taxon>Kibdelosporangium</taxon>
    </lineage>
</organism>
<feature type="compositionally biased region" description="Basic and acidic residues" evidence="1">
    <location>
        <begin position="32"/>
        <end position="47"/>
    </location>
</feature>